<dbReference type="InterPro" id="IPR036890">
    <property type="entry name" value="HATPase_C_sf"/>
</dbReference>
<feature type="transmembrane region" description="Helical" evidence="9">
    <location>
        <begin position="430"/>
        <end position="451"/>
    </location>
</feature>
<dbReference type="RefSeq" id="WP_109675336.1">
    <property type="nucleotide sequence ID" value="NZ_QGDT01000008.1"/>
</dbReference>
<feature type="domain" description="Histidine kinase/HSP90-like ATPase" evidence="10">
    <location>
        <begin position="586"/>
        <end position="683"/>
    </location>
</feature>
<evidence type="ECO:0000256" key="8">
    <source>
        <dbReference type="ARBA" id="ARBA00023012"/>
    </source>
</evidence>
<dbReference type="EC" id="2.7.13.3" evidence="2"/>
<evidence type="ECO:0000256" key="1">
    <source>
        <dbReference type="ARBA" id="ARBA00000085"/>
    </source>
</evidence>
<keyword evidence="9" id="KW-1133">Transmembrane helix</keyword>
<dbReference type="EMBL" id="QGDT01000008">
    <property type="protein sequence ID" value="PWJ57096.1"/>
    <property type="molecule type" value="Genomic_DNA"/>
</dbReference>
<keyword evidence="6 11" id="KW-0418">Kinase</keyword>
<evidence type="ECO:0000256" key="2">
    <source>
        <dbReference type="ARBA" id="ARBA00012438"/>
    </source>
</evidence>
<evidence type="ECO:0000259" key="10">
    <source>
        <dbReference type="SMART" id="SM00387"/>
    </source>
</evidence>
<gene>
    <name evidence="11" type="ORF">CLV98_10815</name>
</gene>
<dbReference type="InterPro" id="IPR003594">
    <property type="entry name" value="HATPase_dom"/>
</dbReference>
<dbReference type="GO" id="GO:0016020">
    <property type="term" value="C:membrane"/>
    <property type="evidence" value="ECO:0007669"/>
    <property type="project" value="InterPro"/>
</dbReference>
<keyword evidence="3" id="KW-0597">Phosphoprotein</keyword>
<evidence type="ECO:0000256" key="3">
    <source>
        <dbReference type="ARBA" id="ARBA00022553"/>
    </source>
</evidence>
<keyword evidence="4" id="KW-0808">Transferase</keyword>
<dbReference type="SUPFAM" id="SSF55874">
    <property type="entry name" value="ATPase domain of HSP90 chaperone/DNA topoisomerase II/histidine kinase"/>
    <property type="match status" value="1"/>
</dbReference>
<dbReference type="AlphaFoldDB" id="A0A316AH18"/>
<dbReference type="GO" id="GO:0046983">
    <property type="term" value="F:protein dimerization activity"/>
    <property type="evidence" value="ECO:0007669"/>
    <property type="project" value="InterPro"/>
</dbReference>
<keyword evidence="12" id="KW-1185">Reference proteome</keyword>
<dbReference type="GO" id="GO:0000155">
    <property type="term" value="F:phosphorelay sensor kinase activity"/>
    <property type="evidence" value="ECO:0007669"/>
    <property type="project" value="InterPro"/>
</dbReference>
<evidence type="ECO:0000256" key="5">
    <source>
        <dbReference type="ARBA" id="ARBA00022741"/>
    </source>
</evidence>
<dbReference type="InterPro" id="IPR050482">
    <property type="entry name" value="Sensor_HK_TwoCompSys"/>
</dbReference>
<evidence type="ECO:0000256" key="6">
    <source>
        <dbReference type="ARBA" id="ARBA00022777"/>
    </source>
</evidence>
<dbReference type="Gene3D" id="3.30.565.10">
    <property type="entry name" value="Histidine kinase-like ATPase, C-terminal domain"/>
    <property type="match status" value="1"/>
</dbReference>
<evidence type="ECO:0000313" key="12">
    <source>
        <dbReference type="Proteomes" id="UP000245880"/>
    </source>
</evidence>
<protein>
    <recommendedName>
        <fullName evidence="2">histidine kinase</fullName>
        <ecNumber evidence="2">2.7.13.3</ecNumber>
    </recommendedName>
</protein>
<dbReference type="PANTHER" id="PTHR24421">
    <property type="entry name" value="NITRATE/NITRITE SENSOR PROTEIN NARX-RELATED"/>
    <property type="match status" value="1"/>
</dbReference>
<reference evidence="11 12" key="1">
    <citation type="submission" date="2018-03" db="EMBL/GenBank/DDBJ databases">
        <title>Genomic Encyclopedia of Archaeal and Bacterial Type Strains, Phase II (KMG-II): from individual species to whole genera.</title>
        <authorList>
            <person name="Goeker M."/>
        </authorList>
    </citation>
    <scope>NUCLEOTIDE SEQUENCE [LARGE SCALE GENOMIC DNA]</scope>
    <source>
        <strain evidence="11 12">DSM 100346</strain>
    </source>
</reference>
<organism evidence="11 12">
    <name type="scientific">Dyadobacter jejuensis</name>
    <dbReference type="NCBI Taxonomy" id="1082580"/>
    <lineage>
        <taxon>Bacteria</taxon>
        <taxon>Pseudomonadati</taxon>
        <taxon>Bacteroidota</taxon>
        <taxon>Cytophagia</taxon>
        <taxon>Cytophagales</taxon>
        <taxon>Spirosomataceae</taxon>
        <taxon>Dyadobacter</taxon>
    </lineage>
</organism>
<comment type="catalytic activity">
    <reaction evidence="1">
        <text>ATP + protein L-histidine = ADP + protein N-phospho-L-histidine.</text>
        <dbReference type="EC" id="2.7.13.3"/>
    </reaction>
</comment>
<evidence type="ECO:0000313" key="11">
    <source>
        <dbReference type="EMBL" id="PWJ57096.1"/>
    </source>
</evidence>
<keyword evidence="5" id="KW-0547">Nucleotide-binding</keyword>
<dbReference type="SMART" id="SM00387">
    <property type="entry name" value="HATPase_c"/>
    <property type="match status" value="1"/>
</dbReference>
<dbReference type="OrthoDB" id="1523646at2"/>
<comment type="caution">
    <text evidence="11">The sequence shown here is derived from an EMBL/GenBank/DDBJ whole genome shotgun (WGS) entry which is preliminary data.</text>
</comment>
<keyword evidence="7" id="KW-0067">ATP-binding</keyword>
<dbReference type="InterPro" id="IPR011990">
    <property type="entry name" value="TPR-like_helical_dom_sf"/>
</dbReference>
<sequence>MKSYPHYLYILLIFVLFGAPGYAQISDSLFKNLPDSLKPVDKDQLSFMEVDKILINAFKYSDWSPAMYAETDKLCYNFAGKYHEIENEKELYEFLHAVCNYLYYSMYYKRNRSKVDHNSLNILKNHYIIGIKYCDLFIKEFPTNVITSKYYLPNIYLYKTHFLVELDRQIDAYYSIVKSMEISRERNLLTSISISYSSMAYIVGVLDLSDQALAHYDSAFLAIKDMPETNSWVVGQRVYLQLCKQLAFLSKYRKTGQKQWADSVYRMYHLIKLADRQFNGAVEAESHVVLAGIEYNQKNFYKAISHIDSAFQIYPDLFRLGSAADGVAYKALSLLKMGDTQAGRSLLKTLDFSKLSDPVRVEVLEELYKFEKQQGDLRKAMAYHEHLLAYVKKKALLDLRGKALEMEQFYKVKQKEKQILLLEASHRQNLIVAGFLILIIICALVAIMFRYRASRLNAQRLISQLDELTQGQIVLIEEAEENERKRLAQNLHDDIAASIASCVIYLRMLADQLTDEKKTSRDLRSISDMMEASYESVRAKSHQLFLSSGNKQFINKLEEQVNLLTVAAQMKVHLNAVIENTQLLTEVKTAILLILKESITNIIKHSSASEVEILLYLDNGNLILEVTDNGKGFVDKKLALDEGFKTFGLKSIRERTQKLKGTFHIFSPNQKGVSIVINIPLQHATTDSMR</sequence>
<dbReference type="Pfam" id="PF02518">
    <property type="entry name" value="HATPase_c"/>
    <property type="match status" value="1"/>
</dbReference>
<dbReference type="GO" id="GO:0005524">
    <property type="term" value="F:ATP binding"/>
    <property type="evidence" value="ECO:0007669"/>
    <property type="project" value="UniProtKB-KW"/>
</dbReference>
<proteinExistence type="predicted"/>
<keyword evidence="9" id="KW-0812">Transmembrane</keyword>
<dbReference type="Pfam" id="PF07730">
    <property type="entry name" value="HisKA_3"/>
    <property type="match status" value="1"/>
</dbReference>
<keyword evidence="9" id="KW-0472">Membrane</keyword>
<name>A0A316AH18_9BACT</name>
<evidence type="ECO:0000256" key="9">
    <source>
        <dbReference type="SAM" id="Phobius"/>
    </source>
</evidence>
<keyword evidence="8" id="KW-0902">Two-component regulatory system</keyword>
<dbReference type="SUPFAM" id="SSF48452">
    <property type="entry name" value="TPR-like"/>
    <property type="match status" value="1"/>
</dbReference>
<dbReference type="InterPro" id="IPR011712">
    <property type="entry name" value="Sig_transdc_His_kin_sub3_dim/P"/>
</dbReference>
<dbReference type="Proteomes" id="UP000245880">
    <property type="component" value="Unassembled WGS sequence"/>
</dbReference>
<dbReference type="CDD" id="cd16917">
    <property type="entry name" value="HATPase_UhpB-NarQ-NarX-like"/>
    <property type="match status" value="1"/>
</dbReference>
<accession>A0A316AH18</accession>
<dbReference type="Gene3D" id="1.20.5.1930">
    <property type="match status" value="1"/>
</dbReference>
<dbReference type="PANTHER" id="PTHR24421:SF10">
    <property type="entry name" value="NITRATE_NITRITE SENSOR PROTEIN NARQ"/>
    <property type="match status" value="1"/>
</dbReference>
<evidence type="ECO:0000256" key="4">
    <source>
        <dbReference type="ARBA" id="ARBA00022679"/>
    </source>
</evidence>
<evidence type="ECO:0000256" key="7">
    <source>
        <dbReference type="ARBA" id="ARBA00022840"/>
    </source>
</evidence>
<dbReference type="Gene3D" id="1.25.40.10">
    <property type="entry name" value="Tetratricopeptide repeat domain"/>
    <property type="match status" value="1"/>
</dbReference>